<proteinExistence type="predicted"/>
<dbReference type="AlphaFoldDB" id="A0AAJ0A8M2"/>
<name>A0AAJ0A8M2_9PEZI</name>
<reference evidence="1" key="1">
    <citation type="submission" date="2021-06" db="EMBL/GenBank/DDBJ databases">
        <title>Comparative genomics, transcriptomics and evolutionary studies reveal genomic signatures of adaptation to plant cell wall in hemibiotrophic fungi.</title>
        <authorList>
            <consortium name="DOE Joint Genome Institute"/>
            <person name="Baroncelli R."/>
            <person name="Diaz J.F."/>
            <person name="Benocci T."/>
            <person name="Peng M."/>
            <person name="Battaglia E."/>
            <person name="Haridas S."/>
            <person name="Andreopoulos W."/>
            <person name="Labutti K."/>
            <person name="Pangilinan J."/>
            <person name="Floch G.L."/>
            <person name="Makela M.R."/>
            <person name="Henrissat B."/>
            <person name="Grigoriev I.V."/>
            <person name="Crouch J.A."/>
            <person name="De Vries R.P."/>
            <person name="Sukno S.A."/>
            <person name="Thon M.R."/>
        </authorList>
    </citation>
    <scope>NUCLEOTIDE SEQUENCE</scope>
    <source>
        <strain evidence="1">CBS 193.32</strain>
    </source>
</reference>
<protein>
    <submittedName>
        <fullName evidence="1">Uncharacterized protein</fullName>
    </submittedName>
</protein>
<dbReference type="EMBL" id="JAHMHR010000157">
    <property type="protein sequence ID" value="KAK1656545.1"/>
    <property type="molecule type" value="Genomic_DNA"/>
</dbReference>
<keyword evidence="2" id="KW-1185">Reference proteome</keyword>
<dbReference type="GeneID" id="85461192"/>
<evidence type="ECO:0000313" key="1">
    <source>
        <dbReference type="EMBL" id="KAK1656545.1"/>
    </source>
</evidence>
<gene>
    <name evidence="1" type="ORF">BDP55DRAFT_688705</name>
</gene>
<dbReference type="Proteomes" id="UP001224890">
    <property type="component" value="Unassembled WGS sequence"/>
</dbReference>
<sequence length="213" mass="23833">MEHGLRPTPMANCISRASALVVDVGPTVQPWGTQTLRGFREQTEPLDSVLHHQICLIKTLSTPQSIWYLACIMVPKPSETELHQSANQISDFQLIHIKASVIRVDMREQNEVVFKLTGESINSLIKYHESSNCVGIVAKMQQQARNDRMRKKVREDFLQAIKEFVYRTNVSALKGLEEDGAGELLGDDSEKVKRIILGMMESPDGTSGISQLS</sequence>
<accession>A0AAJ0A8M2</accession>
<dbReference type="RefSeq" id="XP_060421309.1">
    <property type="nucleotide sequence ID" value="XM_060576666.1"/>
</dbReference>
<organism evidence="1 2">
    <name type="scientific">Colletotrichum godetiae</name>
    <dbReference type="NCBI Taxonomy" id="1209918"/>
    <lineage>
        <taxon>Eukaryota</taxon>
        <taxon>Fungi</taxon>
        <taxon>Dikarya</taxon>
        <taxon>Ascomycota</taxon>
        <taxon>Pezizomycotina</taxon>
        <taxon>Sordariomycetes</taxon>
        <taxon>Hypocreomycetidae</taxon>
        <taxon>Glomerellales</taxon>
        <taxon>Glomerellaceae</taxon>
        <taxon>Colletotrichum</taxon>
        <taxon>Colletotrichum acutatum species complex</taxon>
    </lineage>
</organism>
<evidence type="ECO:0000313" key="2">
    <source>
        <dbReference type="Proteomes" id="UP001224890"/>
    </source>
</evidence>
<comment type="caution">
    <text evidence="1">The sequence shown here is derived from an EMBL/GenBank/DDBJ whole genome shotgun (WGS) entry which is preliminary data.</text>
</comment>